<keyword evidence="2" id="KW-1003">Cell membrane</keyword>
<evidence type="ECO:0000256" key="7">
    <source>
        <dbReference type="ARBA" id="ARBA00023180"/>
    </source>
</evidence>
<feature type="signal peptide" evidence="9">
    <location>
        <begin position="1"/>
        <end position="17"/>
    </location>
</feature>
<dbReference type="GO" id="GO:0005886">
    <property type="term" value="C:plasma membrane"/>
    <property type="evidence" value="ECO:0007669"/>
    <property type="project" value="UniProtKB-SubCell"/>
</dbReference>
<proteinExistence type="predicted"/>
<evidence type="ECO:0000256" key="3">
    <source>
        <dbReference type="ARBA" id="ARBA00022692"/>
    </source>
</evidence>
<dbReference type="PANTHER" id="PTHR42643">
    <property type="entry name" value="IONOTROPIC RECEPTOR 20A-RELATED"/>
    <property type="match status" value="1"/>
</dbReference>
<sequence>MEVIIFTILCVLTTSNALLQSKQDDVENITRCVVRILEGIGYKKYSRVLDITVMNMNNDLQLSALHQVEGARFISRKFHWDTDNISNVIYIVMSEDYLELADGLSKVTSDKFWNPSAMFIIVVQNVKEYSLHDFTHLLHTYNILHKVSVISREGDDYSIYSYINFTKAGHCLKDSRLTFWMRCSDYTRSIDKLLPPVQKGTIRGCQYRLVTRNLWPLVNFHADIEGSEQFFVSLFAEQYGVKIDLHEFNKVDGFGKPYDNETHILIKKVLHNEFEGVFGGYEINSVYSDSGNISHIYPMLMDHMFFILAHSHHVGQWVSVIYQSFKTYLVVCLLFITLCTASTWLSIFRIRRDVFLNVLIVYGVLLNKYVVKKAPFGRPQVLVFSTILFTAFIIPYAIQADLFSATARPVRGFEPKEASELKNYKPVLYSEWQHRNKFDGHYDCGTRLNCLLTVKDSPNRSLYTLISGCHYKVNQRYLTNNQCELMTYKLKEPYVSIYRTIYLRRGSALIDPLNDFILRIVSTGILMKHSSDIYSQERFKCKSRDRPRKIALSLKNFYNAFMILAGGYCLSILSFIYEVWIGKMWRRP</sequence>
<protein>
    <submittedName>
        <fullName evidence="10">SFRICE042058.2</fullName>
    </submittedName>
</protein>
<comment type="subcellular location">
    <subcellularLocation>
        <location evidence="1">Cell membrane</location>
        <topology evidence="1">Multi-pass membrane protein</topology>
    </subcellularLocation>
</comment>
<feature type="transmembrane region" description="Helical" evidence="8">
    <location>
        <begin position="328"/>
        <end position="347"/>
    </location>
</feature>
<keyword evidence="7" id="KW-0325">Glycoprotein</keyword>
<accession>A0A2H1WTN2</accession>
<evidence type="ECO:0000256" key="5">
    <source>
        <dbReference type="ARBA" id="ARBA00023136"/>
    </source>
</evidence>
<evidence type="ECO:0000256" key="9">
    <source>
        <dbReference type="SAM" id="SignalP"/>
    </source>
</evidence>
<keyword evidence="4 8" id="KW-1133">Transmembrane helix</keyword>
<evidence type="ECO:0000256" key="1">
    <source>
        <dbReference type="ARBA" id="ARBA00004651"/>
    </source>
</evidence>
<dbReference type="PANTHER" id="PTHR42643:SF30">
    <property type="entry name" value="IONOTROPIC RECEPTOR 40A-RELATED"/>
    <property type="match status" value="1"/>
</dbReference>
<feature type="transmembrane region" description="Helical" evidence="8">
    <location>
        <begin position="354"/>
        <end position="371"/>
    </location>
</feature>
<keyword evidence="5 8" id="KW-0472">Membrane</keyword>
<feature type="transmembrane region" description="Helical" evidence="8">
    <location>
        <begin position="377"/>
        <end position="398"/>
    </location>
</feature>
<evidence type="ECO:0000256" key="2">
    <source>
        <dbReference type="ARBA" id="ARBA00022475"/>
    </source>
</evidence>
<keyword evidence="6" id="KW-0675">Receptor</keyword>
<name>A0A2H1WTN2_SPOFR</name>
<dbReference type="InterPro" id="IPR052192">
    <property type="entry name" value="Insect_Ionotropic_Sensory_Rcpt"/>
</dbReference>
<reference evidence="10" key="1">
    <citation type="submission" date="2016-07" db="EMBL/GenBank/DDBJ databases">
        <authorList>
            <person name="Bretaudeau A."/>
        </authorList>
    </citation>
    <scope>NUCLEOTIDE SEQUENCE</scope>
    <source>
        <strain evidence="10">Rice</strain>
        <tissue evidence="10">Whole body</tissue>
    </source>
</reference>
<dbReference type="EMBL" id="ODYU01010918">
    <property type="protein sequence ID" value="SOQ56326.1"/>
    <property type="molecule type" value="Genomic_DNA"/>
</dbReference>
<feature type="chain" id="PRO_5013756144" evidence="9">
    <location>
        <begin position="18"/>
        <end position="588"/>
    </location>
</feature>
<dbReference type="AlphaFoldDB" id="A0A2H1WTN2"/>
<evidence type="ECO:0000256" key="8">
    <source>
        <dbReference type="SAM" id="Phobius"/>
    </source>
</evidence>
<gene>
    <name evidence="10" type="primary">SFRICE042058.2</name>
    <name evidence="10" type="ORF">SFRICE_042058.2</name>
</gene>
<evidence type="ECO:0000313" key="10">
    <source>
        <dbReference type="EMBL" id="SOQ56326.1"/>
    </source>
</evidence>
<evidence type="ECO:0000256" key="4">
    <source>
        <dbReference type="ARBA" id="ARBA00022989"/>
    </source>
</evidence>
<keyword evidence="9" id="KW-0732">Signal</keyword>
<feature type="transmembrane region" description="Helical" evidence="8">
    <location>
        <begin position="556"/>
        <end position="577"/>
    </location>
</feature>
<organism evidence="10">
    <name type="scientific">Spodoptera frugiperda</name>
    <name type="common">Fall armyworm</name>
    <dbReference type="NCBI Taxonomy" id="7108"/>
    <lineage>
        <taxon>Eukaryota</taxon>
        <taxon>Metazoa</taxon>
        <taxon>Ecdysozoa</taxon>
        <taxon>Arthropoda</taxon>
        <taxon>Hexapoda</taxon>
        <taxon>Insecta</taxon>
        <taxon>Pterygota</taxon>
        <taxon>Neoptera</taxon>
        <taxon>Endopterygota</taxon>
        <taxon>Lepidoptera</taxon>
        <taxon>Glossata</taxon>
        <taxon>Ditrysia</taxon>
        <taxon>Noctuoidea</taxon>
        <taxon>Noctuidae</taxon>
        <taxon>Amphipyrinae</taxon>
        <taxon>Spodoptera</taxon>
    </lineage>
</organism>
<evidence type="ECO:0000256" key="6">
    <source>
        <dbReference type="ARBA" id="ARBA00023170"/>
    </source>
</evidence>
<keyword evidence="3 8" id="KW-0812">Transmembrane</keyword>